<dbReference type="EMBL" id="QEEX01000001">
    <property type="protein sequence ID" value="PWB97909.1"/>
    <property type="molecule type" value="Genomic_DNA"/>
</dbReference>
<evidence type="ECO:0000313" key="1">
    <source>
        <dbReference type="EMBL" id="PWB97909.1"/>
    </source>
</evidence>
<proteinExistence type="predicted"/>
<organism evidence="1 2">
    <name type="scientific">Homoserinimonas hongtaonis</name>
    <dbReference type="NCBI Taxonomy" id="2079791"/>
    <lineage>
        <taxon>Bacteria</taxon>
        <taxon>Bacillati</taxon>
        <taxon>Actinomycetota</taxon>
        <taxon>Actinomycetes</taxon>
        <taxon>Micrococcales</taxon>
        <taxon>Microbacteriaceae</taxon>
        <taxon>Homoserinimonas</taxon>
    </lineage>
</organism>
<reference evidence="2" key="1">
    <citation type="submission" date="2018-04" db="EMBL/GenBank/DDBJ databases">
        <authorList>
            <person name="Liu S."/>
            <person name="Wang Z."/>
            <person name="Li J."/>
        </authorList>
    </citation>
    <scope>NUCLEOTIDE SEQUENCE [LARGE SCALE GENOMIC DNA]</scope>
    <source>
        <strain evidence="2">S1194</strain>
    </source>
</reference>
<evidence type="ECO:0000313" key="2">
    <source>
        <dbReference type="Proteomes" id="UP000244978"/>
    </source>
</evidence>
<comment type="caution">
    <text evidence="1">The sequence shown here is derived from an EMBL/GenBank/DDBJ whole genome shotgun (WGS) entry which is preliminary data.</text>
</comment>
<keyword evidence="2" id="KW-1185">Reference proteome</keyword>
<accession>A0A2U1T204</accession>
<dbReference type="KEGG" id="salc:C2138_00160"/>
<evidence type="ECO:0008006" key="3">
    <source>
        <dbReference type="Google" id="ProtNLM"/>
    </source>
</evidence>
<protein>
    <recommendedName>
        <fullName evidence="3">Type IV secretion protein Rhs</fullName>
    </recommendedName>
</protein>
<dbReference type="OrthoDB" id="4981253at2"/>
<dbReference type="AlphaFoldDB" id="A0A2U1T204"/>
<gene>
    <name evidence="1" type="ORF">DF220_08755</name>
</gene>
<sequence>MGYSEAIDRLNRKLRRYIGAPPLGPYGEAPLPPTTGSPCPLCGKPMSLHEVERREGRPTKVHCPDQVA</sequence>
<dbReference type="Proteomes" id="UP000244978">
    <property type="component" value="Unassembled WGS sequence"/>
</dbReference>
<dbReference type="RefSeq" id="WP_108514555.1">
    <property type="nucleotide sequence ID" value="NZ_CP026951.1"/>
</dbReference>
<name>A0A2U1T204_9MICO</name>